<evidence type="ECO:0000259" key="3">
    <source>
        <dbReference type="Pfam" id="PF00561"/>
    </source>
</evidence>
<evidence type="ECO:0000313" key="5">
    <source>
        <dbReference type="Proteomes" id="UP000324611"/>
    </source>
</evidence>
<sequence>MKKTILLLLLTVPVLKTTAQTSYPAPVEGDYKVKDFTFQSKETLPEMNLHYYTIGQPQKDKNGQVRNAVIIMHGTTGSGRQFLSDLFAGNLFGPGQLLDATRYYIILPDGIGHGKSSKPSDGMHMKFPKYTYDDMVKADYLLLTQHLGVNHLRLVMGTSMGGMHTWVWGYMYPDFMDALMPLASLPVEIAGRNRMIRKMAIDMIEADPAWEGGEYTSPPKLGLTGAISSLIFMTSSGWQMQKAAPTREKAEENLARIKSRYLAALDANDMIYAFDASRYYNPAPYLSKIKAPLFAINSADDEVNPPELGLMEQEIGKVAKGRYILIPTSDKTSGHGTHSNPTIWGNYLKELLDMPIKK</sequence>
<dbReference type="EMBL" id="VUOC01000004">
    <property type="protein sequence ID" value="KAA2239383.1"/>
    <property type="molecule type" value="Genomic_DNA"/>
</dbReference>
<dbReference type="Pfam" id="PF00561">
    <property type="entry name" value="Abhydrolase_1"/>
    <property type="match status" value="1"/>
</dbReference>
<keyword evidence="5" id="KW-1185">Reference proteome</keyword>
<name>A0A5B2VIH9_9BACT</name>
<reference evidence="4 5" key="2">
    <citation type="submission" date="2019-09" db="EMBL/GenBank/DDBJ databases">
        <authorList>
            <person name="Jin C."/>
        </authorList>
    </citation>
    <scope>NUCLEOTIDE SEQUENCE [LARGE SCALE GENOMIC DNA]</scope>
    <source>
        <strain evidence="4 5">BN140078</strain>
    </source>
</reference>
<dbReference type="SUPFAM" id="SSF53474">
    <property type="entry name" value="alpha/beta-Hydrolases"/>
    <property type="match status" value="1"/>
</dbReference>
<organism evidence="4 5">
    <name type="scientific">Chitinophaga agrisoli</name>
    <dbReference type="NCBI Taxonomy" id="2607653"/>
    <lineage>
        <taxon>Bacteria</taxon>
        <taxon>Pseudomonadati</taxon>
        <taxon>Bacteroidota</taxon>
        <taxon>Chitinophagia</taxon>
        <taxon>Chitinophagales</taxon>
        <taxon>Chitinophagaceae</taxon>
        <taxon>Chitinophaga</taxon>
    </lineage>
</organism>
<dbReference type="InterPro" id="IPR008220">
    <property type="entry name" value="HAT_MetX-like"/>
</dbReference>
<dbReference type="NCBIfam" id="NF005071">
    <property type="entry name" value="PRK06489.1"/>
    <property type="match status" value="1"/>
</dbReference>
<dbReference type="InterPro" id="IPR000073">
    <property type="entry name" value="AB_hydrolase_1"/>
</dbReference>
<comment type="caution">
    <text evidence="4">The sequence shown here is derived from an EMBL/GenBank/DDBJ whole genome shotgun (WGS) entry which is preliminary data.</text>
</comment>
<gene>
    <name evidence="4" type="ORF">F0L74_24590</name>
</gene>
<keyword evidence="4" id="KW-0378">Hydrolase</keyword>
<dbReference type="GO" id="GO:0004414">
    <property type="term" value="F:homoserine O-acetyltransferase activity"/>
    <property type="evidence" value="ECO:0007669"/>
    <property type="project" value="TreeGrafter"/>
</dbReference>
<protein>
    <submittedName>
        <fullName evidence="4">Alpha/beta fold hydrolase</fullName>
    </submittedName>
</protein>
<feature type="chain" id="PRO_5023150792" evidence="2">
    <location>
        <begin position="20"/>
        <end position="358"/>
    </location>
</feature>
<dbReference type="GO" id="GO:0009092">
    <property type="term" value="P:homoserine metabolic process"/>
    <property type="evidence" value="ECO:0007669"/>
    <property type="project" value="TreeGrafter"/>
</dbReference>
<dbReference type="GO" id="GO:0016787">
    <property type="term" value="F:hydrolase activity"/>
    <property type="evidence" value="ECO:0007669"/>
    <property type="project" value="UniProtKB-KW"/>
</dbReference>
<evidence type="ECO:0000256" key="2">
    <source>
        <dbReference type="SAM" id="SignalP"/>
    </source>
</evidence>
<dbReference type="PANTHER" id="PTHR32268:SF11">
    <property type="entry name" value="HOMOSERINE O-ACETYLTRANSFERASE"/>
    <property type="match status" value="1"/>
</dbReference>
<dbReference type="AlphaFoldDB" id="A0A5B2VIH9"/>
<dbReference type="RefSeq" id="WP_149840562.1">
    <property type="nucleotide sequence ID" value="NZ_VUOC01000004.1"/>
</dbReference>
<dbReference type="Proteomes" id="UP000324611">
    <property type="component" value="Unassembled WGS sequence"/>
</dbReference>
<keyword evidence="1" id="KW-0808">Transferase</keyword>
<dbReference type="Gene3D" id="3.40.50.1820">
    <property type="entry name" value="alpha/beta hydrolase"/>
    <property type="match status" value="1"/>
</dbReference>
<reference evidence="4 5" key="1">
    <citation type="submission" date="2019-09" db="EMBL/GenBank/DDBJ databases">
        <title>Chitinophaga ginsengihumi sp. nov., isolated from soil of ginseng rhizosphere.</title>
        <authorList>
            <person name="Lee J."/>
        </authorList>
    </citation>
    <scope>NUCLEOTIDE SEQUENCE [LARGE SCALE GENOMIC DNA]</scope>
    <source>
        <strain evidence="4 5">BN140078</strain>
    </source>
</reference>
<dbReference type="GO" id="GO:0009086">
    <property type="term" value="P:methionine biosynthetic process"/>
    <property type="evidence" value="ECO:0007669"/>
    <property type="project" value="TreeGrafter"/>
</dbReference>
<dbReference type="InterPro" id="IPR029058">
    <property type="entry name" value="AB_hydrolase_fold"/>
</dbReference>
<proteinExistence type="predicted"/>
<dbReference type="PANTHER" id="PTHR32268">
    <property type="entry name" value="HOMOSERINE O-ACETYLTRANSFERASE"/>
    <property type="match status" value="1"/>
</dbReference>
<feature type="signal peptide" evidence="2">
    <location>
        <begin position="1"/>
        <end position="19"/>
    </location>
</feature>
<accession>A0A5B2VIH9</accession>
<evidence type="ECO:0000313" key="4">
    <source>
        <dbReference type="EMBL" id="KAA2239383.1"/>
    </source>
</evidence>
<evidence type="ECO:0000256" key="1">
    <source>
        <dbReference type="ARBA" id="ARBA00022679"/>
    </source>
</evidence>
<feature type="domain" description="AB hydrolase-1" evidence="3">
    <location>
        <begin position="67"/>
        <end position="307"/>
    </location>
</feature>
<keyword evidence="2" id="KW-0732">Signal</keyword>